<dbReference type="GO" id="GO:0045022">
    <property type="term" value="P:early endosome to late endosome transport"/>
    <property type="evidence" value="ECO:0007669"/>
    <property type="project" value="TreeGrafter"/>
</dbReference>
<dbReference type="OrthoDB" id="41200at2759"/>
<dbReference type="PROSITE" id="PS50195">
    <property type="entry name" value="PX"/>
    <property type="match status" value="1"/>
</dbReference>
<dbReference type="PROSITE" id="PS50011">
    <property type="entry name" value="PROTEIN_KINASE_DOM"/>
    <property type="match status" value="1"/>
</dbReference>
<accession>A0A4Y2LAX4</accession>
<feature type="domain" description="Protein kinase" evidence="4">
    <location>
        <begin position="112"/>
        <end position="395"/>
    </location>
</feature>
<dbReference type="InterPro" id="IPR000719">
    <property type="entry name" value="Prot_kinase_dom"/>
</dbReference>
<dbReference type="GO" id="GO:0005769">
    <property type="term" value="C:early endosome"/>
    <property type="evidence" value="ECO:0007669"/>
    <property type="project" value="TreeGrafter"/>
</dbReference>
<feature type="domain" description="WH2" evidence="6">
    <location>
        <begin position="538"/>
        <end position="557"/>
    </location>
</feature>
<dbReference type="GO" id="GO:0008333">
    <property type="term" value="P:endosome to lysosome transport"/>
    <property type="evidence" value="ECO:0007669"/>
    <property type="project" value="TreeGrafter"/>
</dbReference>
<gene>
    <name evidence="7" type="primary">Pxk</name>
    <name evidence="7" type="ORF">AVEN_114067_1</name>
</gene>
<name>A0A4Y2LAX4_ARAVE</name>
<dbReference type="InterPro" id="IPR011009">
    <property type="entry name" value="Kinase-like_dom_sf"/>
</dbReference>
<dbReference type="PANTHER" id="PTHR22999">
    <property type="entry name" value="PX SERINE/THREONINE KINASE PXK"/>
    <property type="match status" value="1"/>
</dbReference>
<reference evidence="7 8" key="1">
    <citation type="journal article" date="2019" name="Sci. Rep.">
        <title>Orb-weaving spider Araneus ventricosus genome elucidates the spidroin gene catalogue.</title>
        <authorList>
            <person name="Kono N."/>
            <person name="Nakamura H."/>
            <person name="Ohtoshi R."/>
            <person name="Moran D.A.P."/>
            <person name="Shinohara A."/>
            <person name="Yoshida Y."/>
            <person name="Fujiwara M."/>
            <person name="Mori M."/>
            <person name="Tomita M."/>
            <person name="Arakawa K."/>
        </authorList>
    </citation>
    <scope>NUCLEOTIDE SEQUENCE [LARGE SCALE GENOMIC DNA]</scope>
</reference>
<dbReference type="Gene3D" id="3.30.1520.10">
    <property type="entry name" value="Phox-like domain"/>
    <property type="match status" value="1"/>
</dbReference>
<evidence type="ECO:0000256" key="1">
    <source>
        <dbReference type="ARBA" id="ARBA00004496"/>
    </source>
</evidence>
<dbReference type="GO" id="GO:0005886">
    <property type="term" value="C:plasma membrane"/>
    <property type="evidence" value="ECO:0007669"/>
    <property type="project" value="TreeGrafter"/>
</dbReference>
<dbReference type="InterPro" id="IPR051837">
    <property type="entry name" value="SortingNexin/PXDomain-PKLike"/>
</dbReference>
<dbReference type="GO" id="GO:0006622">
    <property type="term" value="P:protein targeting to lysosome"/>
    <property type="evidence" value="ECO:0007669"/>
    <property type="project" value="TreeGrafter"/>
</dbReference>
<dbReference type="GO" id="GO:0035091">
    <property type="term" value="F:phosphatidylinositol binding"/>
    <property type="evidence" value="ECO:0007669"/>
    <property type="project" value="InterPro"/>
</dbReference>
<evidence type="ECO:0000259" key="5">
    <source>
        <dbReference type="PROSITE" id="PS50195"/>
    </source>
</evidence>
<evidence type="ECO:0000256" key="3">
    <source>
        <dbReference type="SAM" id="MobiDB-lite"/>
    </source>
</evidence>
<dbReference type="CDD" id="cd06871">
    <property type="entry name" value="PX_MONaKA"/>
    <property type="match status" value="1"/>
</dbReference>
<dbReference type="InterPro" id="IPR003124">
    <property type="entry name" value="WH2_dom"/>
</dbReference>
<dbReference type="PROSITE" id="PS51082">
    <property type="entry name" value="WH2"/>
    <property type="match status" value="1"/>
</dbReference>
<keyword evidence="2" id="KW-0963">Cytoplasm</keyword>
<feature type="compositionally biased region" description="Basic residues" evidence="3">
    <location>
        <begin position="455"/>
        <end position="464"/>
    </location>
</feature>
<dbReference type="GO" id="GO:0005770">
    <property type="term" value="C:late endosome"/>
    <property type="evidence" value="ECO:0007669"/>
    <property type="project" value="TreeGrafter"/>
</dbReference>
<evidence type="ECO:0000259" key="4">
    <source>
        <dbReference type="PROSITE" id="PS50011"/>
    </source>
</evidence>
<dbReference type="InterPro" id="IPR036871">
    <property type="entry name" value="PX_dom_sf"/>
</dbReference>
<feature type="region of interest" description="Disordered" evidence="3">
    <location>
        <begin position="428"/>
        <end position="539"/>
    </location>
</feature>
<dbReference type="Pfam" id="PF00787">
    <property type="entry name" value="PX"/>
    <property type="match status" value="1"/>
</dbReference>
<dbReference type="GO" id="GO:0043271">
    <property type="term" value="P:negative regulation of monoatomic ion transport"/>
    <property type="evidence" value="ECO:0007669"/>
    <property type="project" value="TreeGrafter"/>
</dbReference>
<dbReference type="AlphaFoldDB" id="A0A4Y2LAX4"/>
<dbReference type="Gene3D" id="1.10.510.10">
    <property type="entry name" value="Transferase(Phosphotransferase) domain 1"/>
    <property type="match status" value="1"/>
</dbReference>
<comment type="caution">
    <text evidence="7">The sequence shown here is derived from an EMBL/GenBank/DDBJ whole genome shotgun (WGS) entry which is preliminary data.</text>
</comment>
<feature type="compositionally biased region" description="Pro residues" evidence="3">
    <location>
        <begin position="493"/>
        <end position="511"/>
    </location>
</feature>
<keyword evidence="7" id="KW-0808">Transferase</keyword>
<feature type="compositionally biased region" description="Low complexity" evidence="3">
    <location>
        <begin position="529"/>
        <end position="539"/>
    </location>
</feature>
<organism evidence="7 8">
    <name type="scientific">Araneus ventricosus</name>
    <name type="common">Orbweaver spider</name>
    <name type="synonym">Epeira ventricosa</name>
    <dbReference type="NCBI Taxonomy" id="182803"/>
    <lineage>
        <taxon>Eukaryota</taxon>
        <taxon>Metazoa</taxon>
        <taxon>Ecdysozoa</taxon>
        <taxon>Arthropoda</taxon>
        <taxon>Chelicerata</taxon>
        <taxon>Arachnida</taxon>
        <taxon>Araneae</taxon>
        <taxon>Araneomorphae</taxon>
        <taxon>Entelegynae</taxon>
        <taxon>Araneoidea</taxon>
        <taxon>Araneidae</taxon>
        <taxon>Araneus</taxon>
    </lineage>
</organism>
<dbReference type="InterPro" id="IPR037903">
    <property type="entry name" value="MONaKA_PX"/>
</dbReference>
<protein>
    <submittedName>
        <fullName evidence="7">PX domain-containing protein kinase-like protein</fullName>
    </submittedName>
</protein>
<dbReference type="SMART" id="SM00220">
    <property type="entry name" value="S_TKc"/>
    <property type="match status" value="1"/>
</dbReference>
<evidence type="ECO:0000313" key="8">
    <source>
        <dbReference type="Proteomes" id="UP000499080"/>
    </source>
</evidence>
<feature type="domain" description="PX" evidence="5">
    <location>
        <begin position="14"/>
        <end position="125"/>
    </location>
</feature>
<feature type="compositionally biased region" description="Pro residues" evidence="3">
    <location>
        <begin position="519"/>
        <end position="528"/>
    </location>
</feature>
<dbReference type="EMBL" id="BGPR01005616">
    <property type="protein sequence ID" value="GBN11851.1"/>
    <property type="molecule type" value="Genomic_DNA"/>
</dbReference>
<dbReference type="SUPFAM" id="SSF56112">
    <property type="entry name" value="Protein kinase-like (PK-like)"/>
    <property type="match status" value="1"/>
</dbReference>
<evidence type="ECO:0000259" key="6">
    <source>
        <dbReference type="PROSITE" id="PS51082"/>
    </source>
</evidence>
<dbReference type="CDD" id="cd22062">
    <property type="entry name" value="WH2_DdVASP-like"/>
    <property type="match status" value="1"/>
</dbReference>
<dbReference type="Proteomes" id="UP000499080">
    <property type="component" value="Unassembled WGS sequence"/>
</dbReference>
<dbReference type="SMART" id="SM00312">
    <property type="entry name" value="PX"/>
    <property type="match status" value="1"/>
</dbReference>
<dbReference type="FunFam" id="3.30.1520.10:FF:000010">
    <property type="entry name" value="PX domain-containing protein kinase-like protein isoform X6"/>
    <property type="match status" value="1"/>
</dbReference>
<sequence>MSAFGNNDRKKMMLDDTQPLSCTIEAAENVQGHTVYIMKVQRGSSEASWQVTRRYSDFDALNNMLLISSIDIPLPPKKMFGKLEREFVAERQQALQVYINFVLSHPFLCSSVHVKKFLDPSNYSFNFVETSLQHVSMIFRSEPEWEIVEPLLDFGWRIRKQYFSIKSKNETKKRFILSWTALGPDQYLNEKDLSSAIKLLGSLQHPYVQPVSMSCVSSSGGLVIYDFLESGTLRDILCNTKPRLPFLKKYSNPKSYHAFELPKIRVFGHQILIALKFLHDRGFFHGSVHSGNAAISGGKCKLLDIFNGVLGVPSLLRPYFVQLKKIQTVENIDVYCFGHLLYEMAFGAPLSATSCDNLPNSCAPELRSVLLSILSKEALKNGVPSLSDLLQNPFFAHAAGEVEKVHFKVPTQLKESLRKAKELTEARLKEEQKSLRHSKRISKVQAQLSCDDEKKKRHHERRKKQNLELSNNAPSERVETPTVTGTSVNNSNPPTPSSPLPPPPPPPPPPLETSSVVAAPPPPPPPMPAAATNGATGGRAALLSSIQGFSKAALKKAETKDSSAPKI</sequence>
<dbReference type="SUPFAM" id="SSF64268">
    <property type="entry name" value="PX domain"/>
    <property type="match status" value="1"/>
</dbReference>
<comment type="subcellular location">
    <subcellularLocation>
        <location evidence="1">Cytoplasm</location>
    </subcellularLocation>
</comment>
<dbReference type="Pfam" id="PF02205">
    <property type="entry name" value="WH2"/>
    <property type="match status" value="1"/>
</dbReference>
<evidence type="ECO:0000256" key="2">
    <source>
        <dbReference type="ARBA" id="ARBA00022490"/>
    </source>
</evidence>
<dbReference type="GO" id="GO:0004672">
    <property type="term" value="F:protein kinase activity"/>
    <property type="evidence" value="ECO:0007669"/>
    <property type="project" value="InterPro"/>
</dbReference>
<keyword evidence="7" id="KW-0418">Kinase</keyword>
<evidence type="ECO:0000313" key="7">
    <source>
        <dbReference type="EMBL" id="GBN11851.1"/>
    </source>
</evidence>
<dbReference type="InterPro" id="IPR001683">
    <property type="entry name" value="PX_dom"/>
</dbReference>
<dbReference type="GO" id="GO:0005524">
    <property type="term" value="F:ATP binding"/>
    <property type="evidence" value="ECO:0007669"/>
    <property type="project" value="InterPro"/>
</dbReference>
<keyword evidence="8" id="KW-1185">Reference proteome</keyword>
<dbReference type="GO" id="GO:0003779">
    <property type="term" value="F:actin binding"/>
    <property type="evidence" value="ECO:0007669"/>
    <property type="project" value="InterPro"/>
</dbReference>
<proteinExistence type="predicted"/>
<dbReference type="PANTHER" id="PTHR22999:SF40">
    <property type="entry name" value="PX DOMAIN-CONTAINING PROTEIN KINASE-LIKE PROTEIN"/>
    <property type="match status" value="1"/>
</dbReference>